<evidence type="ECO:0000313" key="3">
    <source>
        <dbReference type="EMBL" id="GAA3379782.1"/>
    </source>
</evidence>
<comment type="caution">
    <text evidence="2">The sequence shown here is derived from an EMBL/GenBank/DDBJ whole genome shotgun (WGS) entry which is preliminary data.</text>
</comment>
<name>A0ABP6S4E4_9ACTN</name>
<gene>
    <name evidence="2" type="ORF">GCM10020367_04100</name>
    <name evidence="3" type="ORF">GCM10020367_64750</name>
</gene>
<reference evidence="4" key="2">
    <citation type="journal article" date="2019" name="Int. J. Syst. Evol. Microbiol.">
        <title>The Global Catalogue of Microorganisms (GCM) 10K type strain sequencing project: providing services to taxonomists for standard genome sequencing and annotation.</title>
        <authorList>
            <consortium name="The Broad Institute Genomics Platform"/>
            <consortium name="The Broad Institute Genome Sequencing Center for Infectious Disease"/>
            <person name="Wu L."/>
            <person name="Ma J."/>
        </authorList>
    </citation>
    <scope>NUCLEOTIDE SEQUENCE [LARGE SCALE GENOMIC DNA]</scope>
    <source>
        <strain evidence="4">JCM 9651</strain>
    </source>
</reference>
<dbReference type="EMBL" id="BAAAYL010000001">
    <property type="protein sequence ID" value="GAA3367910.1"/>
    <property type="molecule type" value="Genomic_DNA"/>
</dbReference>
<evidence type="ECO:0000256" key="1">
    <source>
        <dbReference type="SAM" id="MobiDB-lite"/>
    </source>
</evidence>
<evidence type="ECO:0000313" key="4">
    <source>
        <dbReference type="Proteomes" id="UP001499990"/>
    </source>
</evidence>
<sequence>MFWAKLRPRTIQSGARTARAQPGRASPGSRAPWARLQTPLPARTPCSARYRRIVKRRGHAKALVAVARSILVISWHLINVPDASSQELGADWYRLHLDPARKTRDLVRQLQALGHQVALTPAST</sequence>
<reference evidence="2" key="3">
    <citation type="submission" date="2023-12" db="EMBL/GenBank/DDBJ databases">
        <authorList>
            <person name="Sun Q."/>
            <person name="Inoue M."/>
        </authorList>
    </citation>
    <scope>NUCLEOTIDE SEQUENCE</scope>
    <source>
        <strain evidence="2">JCM 9651</strain>
    </source>
</reference>
<keyword evidence="4" id="KW-1185">Reference proteome</keyword>
<feature type="region of interest" description="Disordered" evidence="1">
    <location>
        <begin position="13"/>
        <end position="38"/>
    </location>
</feature>
<dbReference type="Proteomes" id="UP001499990">
    <property type="component" value="Unassembled WGS sequence"/>
</dbReference>
<dbReference type="EMBL" id="BAAAYL010000001">
    <property type="protein sequence ID" value="GAA3379782.1"/>
    <property type="molecule type" value="Genomic_DNA"/>
</dbReference>
<reference evidence="2" key="1">
    <citation type="journal article" date="2014" name="Int. J. Syst. Evol. Microbiol.">
        <title>Complete genome of a new Firmicutes species belonging to the dominant human colonic microbiota ('Ruminococcus bicirculans') reveals two chromosomes and a selective capacity to utilize plant glucans.</title>
        <authorList>
            <consortium name="NISC Comparative Sequencing Program"/>
            <person name="Wegmann U."/>
            <person name="Louis P."/>
            <person name="Goesmann A."/>
            <person name="Henrissat B."/>
            <person name="Duncan S.H."/>
            <person name="Flint H.J."/>
        </authorList>
    </citation>
    <scope>NUCLEOTIDE SEQUENCE</scope>
    <source>
        <strain evidence="2">JCM 9651</strain>
    </source>
</reference>
<evidence type="ECO:0008006" key="5">
    <source>
        <dbReference type="Google" id="ProtNLM"/>
    </source>
</evidence>
<organism evidence="2 4">
    <name type="scientific">Streptomyces sannanensis</name>
    <dbReference type="NCBI Taxonomy" id="285536"/>
    <lineage>
        <taxon>Bacteria</taxon>
        <taxon>Bacillati</taxon>
        <taxon>Actinomycetota</taxon>
        <taxon>Actinomycetes</taxon>
        <taxon>Kitasatosporales</taxon>
        <taxon>Streptomycetaceae</taxon>
        <taxon>Streptomyces</taxon>
    </lineage>
</organism>
<proteinExistence type="predicted"/>
<protein>
    <recommendedName>
        <fullName evidence="5">IS110 family transposase</fullName>
    </recommendedName>
</protein>
<accession>A0ABP6S4E4</accession>
<evidence type="ECO:0000313" key="2">
    <source>
        <dbReference type="EMBL" id="GAA3367910.1"/>
    </source>
</evidence>